<dbReference type="GO" id="GO:0006310">
    <property type="term" value="P:DNA recombination"/>
    <property type="evidence" value="ECO:0007669"/>
    <property type="project" value="UniProtKB-KW"/>
</dbReference>
<sequence length="332" mass="37665">MATITKRESGKWQAKIRIGGNIRSATFRTKGEATSWANSLENEISAVRAGNTPNRTVGEMLEKYIIEELPKKRGERQDTLRMRRIQRDHLLADISLRDIQPSDIAEWRDRRLDKVSSASVLRELSTLSHSFTVAMKEWGWIRLNPCHAINKPDTAPPRTRRYTQDEIDRLLLACGYDHNEKPLTIQSRVGSALLFAFETGMRAGEIVGIKPEHIDIERRIVHLPKTKNGHPRDVPLSREAIRLLEQLDGIAAPGKPVFAISSGSLDALFRKARERAMIEGVRFHDSRAEGLTRLAKKLSPMELAKVSGHRDLRILLNTYYREDPASLADKLD</sequence>
<dbReference type="InterPro" id="IPR011010">
    <property type="entry name" value="DNA_brk_join_enz"/>
</dbReference>
<evidence type="ECO:0000259" key="5">
    <source>
        <dbReference type="PROSITE" id="PS51898"/>
    </source>
</evidence>
<feature type="domain" description="Tyr recombinase" evidence="5">
    <location>
        <begin position="157"/>
        <end position="332"/>
    </location>
</feature>
<feature type="domain" description="Core-binding (CB)" evidence="6">
    <location>
        <begin position="55"/>
        <end position="135"/>
    </location>
</feature>
<dbReference type="Gene3D" id="1.10.150.130">
    <property type="match status" value="1"/>
</dbReference>
<evidence type="ECO:0000313" key="7">
    <source>
        <dbReference type="EMBL" id="QLI80774.1"/>
    </source>
</evidence>
<evidence type="ECO:0000313" key="8">
    <source>
        <dbReference type="Proteomes" id="UP000510822"/>
    </source>
</evidence>
<evidence type="ECO:0000256" key="1">
    <source>
        <dbReference type="ARBA" id="ARBA00022908"/>
    </source>
</evidence>
<keyword evidence="3" id="KW-0233">DNA recombination</keyword>
<dbReference type="AlphaFoldDB" id="A0A7D5V8P3"/>
<dbReference type="KEGG" id="cfon:HZU75_04105"/>
<evidence type="ECO:0000259" key="6">
    <source>
        <dbReference type="PROSITE" id="PS51900"/>
    </source>
</evidence>
<reference evidence="7 8" key="1">
    <citation type="journal article" date="2016" name="Int. J. Syst. Evol. Microbiol.">
        <title>Chitinibacter fontanus sp. nov., isolated from a spring.</title>
        <authorList>
            <person name="Sheu S.Y."/>
            <person name="Li Y.S."/>
            <person name="Young C.C."/>
            <person name="Chen W.M."/>
        </authorList>
    </citation>
    <scope>NUCLEOTIDE SEQUENCE [LARGE SCALE GENOMIC DNA]</scope>
    <source>
        <strain evidence="7 8">STM-7</strain>
    </source>
</reference>
<dbReference type="EMBL" id="CP058952">
    <property type="protein sequence ID" value="QLI80774.1"/>
    <property type="molecule type" value="Genomic_DNA"/>
</dbReference>
<dbReference type="GO" id="GO:0015074">
    <property type="term" value="P:DNA integration"/>
    <property type="evidence" value="ECO:0007669"/>
    <property type="project" value="UniProtKB-KW"/>
</dbReference>
<dbReference type="SUPFAM" id="SSF56349">
    <property type="entry name" value="DNA breaking-rejoining enzymes"/>
    <property type="match status" value="1"/>
</dbReference>
<dbReference type="Gene3D" id="1.10.443.10">
    <property type="entry name" value="Intergrase catalytic core"/>
    <property type="match status" value="1"/>
</dbReference>
<dbReference type="GO" id="GO:0003677">
    <property type="term" value="F:DNA binding"/>
    <property type="evidence" value="ECO:0007669"/>
    <property type="project" value="UniProtKB-UniRule"/>
</dbReference>
<dbReference type="InterPro" id="IPR010998">
    <property type="entry name" value="Integrase_recombinase_N"/>
</dbReference>
<dbReference type="InterPro" id="IPR013762">
    <property type="entry name" value="Integrase-like_cat_sf"/>
</dbReference>
<dbReference type="Proteomes" id="UP000510822">
    <property type="component" value="Chromosome"/>
</dbReference>
<proteinExistence type="predicted"/>
<keyword evidence="2 4" id="KW-0238">DNA-binding</keyword>
<keyword evidence="1" id="KW-0229">DNA integration</keyword>
<name>A0A7D5V8P3_9NEIS</name>
<dbReference type="InterPro" id="IPR044068">
    <property type="entry name" value="CB"/>
</dbReference>
<accession>A0A7D5V8P3</accession>
<dbReference type="CDD" id="cd00796">
    <property type="entry name" value="INT_Rci_Hp1_C"/>
    <property type="match status" value="1"/>
</dbReference>
<dbReference type="Pfam" id="PF00589">
    <property type="entry name" value="Phage_integrase"/>
    <property type="match status" value="1"/>
</dbReference>
<keyword evidence="8" id="KW-1185">Reference proteome</keyword>
<evidence type="ECO:0000256" key="2">
    <source>
        <dbReference type="ARBA" id="ARBA00023125"/>
    </source>
</evidence>
<dbReference type="PANTHER" id="PTHR30349:SF94">
    <property type="entry name" value="INTEGRASE_RECOMBINASE HI_1414-RELATED"/>
    <property type="match status" value="1"/>
</dbReference>
<dbReference type="PROSITE" id="PS51900">
    <property type="entry name" value="CB"/>
    <property type="match status" value="1"/>
</dbReference>
<dbReference type="RefSeq" id="WP_180307908.1">
    <property type="nucleotide sequence ID" value="NZ_CP058952.1"/>
</dbReference>
<protein>
    <submittedName>
        <fullName evidence="7">Site-specific integrase</fullName>
    </submittedName>
</protein>
<organism evidence="7 8">
    <name type="scientific">Chitinibacter fontanus</name>
    <dbReference type="NCBI Taxonomy" id="1737446"/>
    <lineage>
        <taxon>Bacteria</taxon>
        <taxon>Pseudomonadati</taxon>
        <taxon>Pseudomonadota</taxon>
        <taxon>Betaproteobacteria</taxon>
        <taxon>Neisseriales</taxon>
        <taxon>Chitinibacteraceae</taxon>
        <taxon>Chitinibacter</taxon>
    </lineage>
</organism>
<dbReference type="PROSITE" id="PS51898">
    <property type="entry name" value="TYR_RECOMBINASE"/>
    <property type="match status" value="1"/>
</dbReference>
<dbReference type="InterPro" id="IPR050090">
    <property type="entry name" value="Tyrosine_recombinase_XerCD"/>
</dbReference>
<gene>
    <name evidence="7" type="ORF">HZU75_04105</name>
</gene>
<evidence type="ECO:0000256" key="4">
    <source>
        <dbReference type="PROSITE-ProRule" id="PRU01248"/>
    </source>
</evidence>
<evidence type="ECO:0000256" key="3">
    <source>
        <dbReference type="ARBA" id="ARBA00023172"/>
    </source>
</evidence>
<dbReference type="InterPro" id="IPR002104">
    <property type="entry name" value="Integrase_catalytic"/>
</dbReference>
<dbReference type="PANTHER" id="PTHR30349">
    <property type="entry name" value="PHAGE INTEGRASE-RELATED"/>
    <property type="match status" value="1"/>
</dbReference>